<dbReference type="InterPro" id="IPR002299">
    <property type="entry name" value="Porin_Neis"/>
</dbReference>
<dbReference type="GO" id="GO:0009279">
    <property type="term" value="C:cell outer membrane"/>
    <property type="evidence" value="ECO:0007669"/>
    <property type="project" value="UniProtKB-SubCell"/>
</dbReference>
<evidence type="ECO:0000313" key="14">
    <source>
        <dbReference type="Proteomes" id="UP000271003"/>
    </source>
</evidence>
<dbReference type="RefSeq" id="WP_120176722.1">
    <property type="nucleotide sequence ID" value="NZ_AP018786.1"/>
</dbReference>
<feature type="signal peptide" evidence="11">
    <location>
        <begin position="1"/>
        <end position="23"/>
    </location>
</feature>
<dbReference type="Proteomes" id="UP000271003">
    <property type="component" value="Chromosome"/>
</dbReference>
<evidence type="ECO:0000256" key="1">
    <source>
        <dbReference type="ARBA" id="ARBA00004571"/>
    </source>
</evidence>
<dbReference type="SUPFAM" id="SSF56935">
    <property type="entry name" value="Porins"/>
    <property type="match status" value="1"/>
</dbReference>
<dbReference type="EMBL" id="AP018786">
    <property type="protein sequence ID" value="BBF23077.1"/>
    <property type="molecule type" value="Genomic_DNA"/>
</dbReference>
<keyword evidence="7" id="KW-0406">Ion transport</keyword>
<dbReference type="GO" id="GO:0015288">
    <property type="term" value="F:porin activity"/>
    <property type="evidence" value="ECO:0007669"/>
    <property type="project" value="UniProtKB-KW"/>
</dbReference>
<evidence type="ECO:0000256" key="6">
    <source>
        <dbReference type="ARBA" id="ARBA00022729"/>
    </source>
</evidence>
<evidence type="ECO:0000256" key="3">
    <source>
        <dbReference type="ARBA" id="ARBA00022448"/>
    </source>
</evidence>
<dbReference type="Pfam" id="PF13609">
    <property type="entry name" value="Porin_4"/>
    <property type="match status" value="1"/>
</dbReference>
<feature type="chain" id="PRO_5016435954" evidence="11">
    <location>
        <begin position="24"/>
        <end position="383"/>
    </location>
</feature>
<dbReference type="InterPro" id="IPR050298">
    <property type="entry name" value="Gram-neg_bact_OMP"/>
</dbReference>
<accession>A0A2Z6IBQ0</accession>
<protein>
    <submittedName>
        <fullName evidence="13">Porin</fullName>
    </submittedName>
</protein>
<gene>
    <name evidence="13" type="ORF">SUTMEG_09680</name>
</gene>
<evidence type="ECO:0000256" key="5">
    <source>
        <dbReference type="ARBA" id="ARBA00022692"/>
    </source>
</evidence>
<reference evidence="13 14" key="1">
    <citation type="journal article" date="2018" name="Int. J. Syst. Evol. Microbiol.">
        <title>Mesosutterella multiformis gen. nov., sp. nov., a member of the family Sutterellaceae and Sutterella megalosphaeroides sp. nov., isolated from human faeces.</title>
        <authorList>
            <person name="Sakamoto M."/>
            <person name="Ikeyama N."/>
            <person name="Kunihiro T."/>
            <person name="Iino T."/>
            <person name="Yuki M."/>
            <person name="Ohkuma M."/>
        </authorList>
    </citation>
    <scope>NUCLEOTIDE SEQUENCE [LARGE SCALE GENOMIC DNA]</scope>
    <source>
        <strain evidence="13 14">6FBBBH3</strain>
    </source>
</reference>
<feature type="domain" description="Porin" evidence="12">
    <location>
        <begin position="12"/>
        <end position="358"/>
    </location>
</feature>
<evidence type="ECO:0000256" key="10">
    <source>
        <dbReference type="ARBA" id="ARBA00023237"/>
    </source>
</evidence>
<dbReference type="InterPro" id="IPR001702">
    <property type="entry name" value="Porin_Gram-ve"/>
</dbReference>
<evidence type="ECO:0000256" key="11">
    <source>
        <dbReference type="SAM" id="SignalP"/>
    </source>
</evidence>
<dbReference type="PANTHER" id="PTHR34501:SF9">
    <property type="entry name" value="MAJOR OUTER MEMBRANE PROTEIN P.IA"/>
    <property type="match status" value="1"/>
</dbReference>
<keyword evidence="6 11" id="KW-0732">Signal</keyword>
<evidence type="ECO:0000259" key="12">
    <source>
        <dbReference type="Pfam" id="PF13609"/>
    </source>
</evidence>
<organism evidence="13 14">
    <name type="scientific">Sutterella megalosphaeroides</name>
    <dbReference type="NCBI Taxonomy" id="2494234"/>
    <lineage>
        <taxon>Bacteria</taxon>
        <taxon>Pseudomonadati</taxon>
        <taxon>Pseudomonadota</taxon>
        <taxon>Betaproteobacteria</taxon>
        <taxon>Burkholderiales</taxon>
        <taxon>Sutterellaceae</taxon>
        <taxon>Sutterella</taxon>
    </lineage>
</organism>
<evidence type="ECO:0000313" key="13">
    <source>
        <dbReference type="EMBL" id="BBF23077.1"/>
    </source>
</evidence>
<keyword evidence="10" id="KW-0998">Cell outer membrane</keyword>
<comment type="subcellular location">
    <subcellularLocation>
        <location evidence="1">Cell outer membrane</location>
        <topology evidence="1">Multi-pass membrane protein</topology>
    </subcellularLocation>
</comment>
<evidence type="ECO:0000256" key="8">
    <source>
        <dbReference type="ARBA" id="ARBA00023114"/>
    </source>
</evidence>
<dbReference type="GO" id="GO:0034220">
    <property type="term" value="P:monoatomic ion transmembrane transport"/>
    <property type="evidence" value="ECO:0007669"/>
    <property type="project" value="InterPro"/>
</dbReference>
<dbReference type="GO" id="GO:0046930">
    <property type="term" value="C:pore complex"/>
    <property type="evidence" value="ECO:0007669"/>
    <property type="project" value="UniProtKB-KW"/>
</dbReference>
<keyword evidence="14" id="KW-1185">Reference proteome</keyword>
<keyword evidence="3" id="KW-0813">Transport</keyword>
<dbReference type="InterPro" id="IPR023614">
    <property type="entry name" value="Porin_dom_sf"/>
</dbReference>
<dbReference type="InterPro" id="IPR033900">
    <property type="entry name" value="Gram_neg_porin_domain"/>
</dbReference>
<name>A0A2Z6IBQ0_9BURK</name>
<comment type="subunit">
    <text evidence="2">Homotrimer.</text>
</comment>
<dbReference type="PRINTS" id="PR00182">
    <property type="entry name" value="ECOLNEIPORIN"/>
</dbReference>
<dbReference type="KEGG" id="sutt:SUTMEG_09680"/>
<keyword evidence="4" id="KW-1134">Transmembrane beta strand</keyword>
<dbReference type="Gene3D" id="2.40.160.10">
    <property type="entry name" value="Porin"/>
    <property type="match status" value="1"/>
</dbReference>
<keyword evidence="9" id="KW-0472">Membrane</keyword>
<dbReference type="AlphaFoldDB" id="A0A2Z6IBQ0"/>
<evidence type="ECO:0000256" key="2">
    <source>
        <dbReference type="ARBA" id="ARBA00011233"/>
    </source>
</evidence>
<evidence type="ECO:0000256" key="7">
    <source>
        <dbReference type="ARBA" id="ARBA00023065"/>
    </source>
</evidence>
<dbReference type="CDD" id="cd00342">
    <property type="entry name" value="gram_neg_porins"/>
    <property type="match status" value="1"/>
</dbReference>
<dbReference type="PANTHER" id="PTHR34501">
    <property type="entry name" value="PROTEIN YDDL-RELATED"/>
    <property type="match status" value="1"/>
</dbReference>
<dbReference type="OrthoDB" id="8520696at2"/>
<sequence length="383" mass="40647">MKKSLLAVTLGAALAGLSFTATAAEVEVYGLIDTSLSYVHSDADRPGIDSTDSFTMENAKEFGSRFGIKGSEDLGNGYKVGFVLESGIKSDDGSLDQGGKLFGRESHVDLHGPWGKLSFGLMPVFGSTLGADGLFRAIDPLFANYTVAFGSGHVTASSWTRVDNAVSYVTPTFAGFTGYAMYSFKNNSAAVGTEGHGGESDRYAALAARYMQGPLELVLVGDTTMYGTYRNAGANPSKNDGWTVTFGGNYSLENNIKFLAFTQFFGDMELNTAVRSGVGKEGILDITQGSGYGFVDGFGVGLGIHVPAGNGVLKGALAYRDMDNRQNTDFTRWVASAGYDYPLSKRTAVYVMGGYSQEKVELQGGDSAKPSGYELTSGIVHRF</sequence>
<evidence type="ECO:0000256" key="4">
    <source>
        <dbReference type="ARBA" id="ARBA00022452"/>
    </source>
</evidence>
<evidence type="ECO:0000256" key="9">
    <source>
        <dbReference type="ARBA" id="ARBA00023136"/>
    </source>
</evidence>
<keyword evidence="5" id="KW-0812">Transmembrane</keyword>
<keyword evidence="8" id="KW-0626">Porin</keyword>
<proteinExistence type="predicted"/>
<dbReference type="PRINTS" id="PR00184">
    <property type="entry name" value="NEISSPPORIN"/>
</dbReference>